<keyword evidence="1" id="KW-1133">Transmembrane helix</keyword>
<name>A0A917YYR2_9ACTN</name>
<feature type="transmembrane region" description="Helical" evidence="1">
    <location>
        <begin position="76"/>
        <end position="95"/>
    </location>
</feature>
<dbReference type="Proteomes" id="UP000646523">
    <property type="component" value="Unassembled WGS sequence"/>
</dbReference>
<keyword evidence="1" id="KW-0812">Transmembrane</keyword>
<dbReference type="RefSeq" id="WP_229697600.1">
    <property type="nucleotide sequence ID" value="NZ_BMNH01000008.1"/>
</dbReference>
<accession>A0A917YYR2</accession>
<evidence type="ECO:0000256" key="1">
    <source>
        <dbReference type="SAM" id="Phobius"/>
    </source>
</evidence>
<feature type="transmembrane region" description="Helical" evidence="1">
    <location>
        <begin position="45"/>
        <end position="64"/>
    </location>
</feature>
<dbReference type="AlphaFoldDB" id="A0A917YYR2"/>
<keyword evidence="3" id="KW-1185">Reference proteome</keyword>
<gene>
    <name evidence="2" type="ORF">GCM10012289_33530</name>
</gene>
<proteinExistence type="predicted"/>
<reference evidence="2" key="1">
    <citation type="journal article" date="2014" name="Int. J. Syst. Evol. Microbiol.">
        <title>Complete genome sequence of Corynebacterium casei LMG S-19264T (=DSM 44701T), isolated from a smear-ripened cheese.</title>
        <authorList>
            <consortium name="US DOE Joint Genome Institute (JGI-PGF)"/>
            <person name="Walter F."/>
            <person name="Albersmeier A."/>
            <person name="Kalinowski J."/>
            <person name="Ruckert C."/>
        </authorList>
    </citation>
    <scope>NUCLEOTIDE SEQUENCE</scope>
    <source>
        <strain evidence="2">CGMCC 4.7368</strain>
    </source>
</reference>
<reference evidence="2" key="2">
    <citation type="submission" date="2020-09" db="EMBL/GenBank/DDBJ databases">
        <authorList>
            <person name="Sun Q."/>
            <person name="Zhou Y."/>
        </authorList>
    </citation>
    <scope>NUCLEOTIDE SEQUENCE</scope>
    <source>
        <strain evidence="2">CGMCC 4.7368</strain>
    </source>
</reference>
<organism evidence="2 3">
    <name type="scientific">Nonomuraea cavernae</name>
    <dbReference type="NCBI Taxonomy" id="2045107"/>
    <lineage>
        <taxon>Bacteria</taxon>
        <taxon>Bacillati</taxon>
        <taxon>Actinomycetota</taxon>
        <taxon>Actinomycetes</taxon>
        <taxon>Streptosporangiales</taxon>
        <taxon>Streptosporangiaceae</taxon>
        <taxon>Nonomuraea</taxon>
    </lineage>
</organism>
<evidence type="ECO:0000313" key="3">
    <source>
        <dbReference type="Proteomes" id="UP000646523"/>
    </source>
</evidence>
<protein>
    <submittedName>
        <fullName evidence="2">Uncharacterized protein</fullName>
    </submittedName>
</protein>
<comment type="caution">
    <text evidence="2">The sequence shown here is derived from an EMBL/GenBank/DDBJ whole genome shotgun (WGS) entry which is preliminary data.</text>
</comment>
<sequence>MVGAAGASMAELVAKAAPKVGAHIGVHVMVTDLKPLQPGDPRGLALFYISLAAVIMGFIGAIQLSVHAKALNRAELIAFIAACSMLGGFAIAATVDWLLGALALPFAESWLILALTMFTSGWCSRCSTRSSAGGRSCPRGE</sequence>
<feature type="transmembrane region" description="Helical" evidence="1">
    <location>
        <begin position="101"/>
        <end position="123"/>
    </location>
</feature>
<keyword evidence="1" id="KW-0472">Membrane</keyword>
<evidence type="ECO:0000313" key="2">
    <source>
        <dbReference type="EMBL" id="GGO70331.1"/>
    </source>
</evidence>
<dbReference type="EMBL" id="BMNH01000008">
    <property type="protein sequence ID" value="GGO70331.1"/>
    <property type="molecule type" value="Genomic_DNA"/>
</dbReference>